<keyword evidence="1" id="KW-0812">Transmembrane</keyword>
<accession>A0A127FEJ8</accession>
<feature type="transmembrane region" description="Helical" evidence="1">
    <location>
        <begin position="49"/>
        <end position="68"/>
    </location>
</feature>
<organism evidence="2 3">
    <name type="scientific">Steroidobacter denitrificans</name>
    <dbReference type="NCBI Taxonomy" id="465721"/>
    <lineage>
        <taxon>Bacteria</taxon>
        <taxon>Pseudomonadati</taxon>
        <taxon>Pseudomonadota</taxon>
        <taxon>Gammaproteobacteria</taxon>
        <taxon>Steroidobacterales</taxon>
        <taxon>Steroidobacteraceae</taxon>
        <taxon>Steroidobacter</taxon>
    </lineage>
</organism>
<evidence type="ECO:0000256" key="1">
    <source>
        <dbReference type="SAM" id="Phobius"/>
    </source>
</evidence>
<dbReference type="STRING" id="465721.ACG33_14750"/>
<dbReference type="Pfam" id="PF13997">
    <property type="entry name" value="YqjK"/>
    <property type="match status" value="1"/>
</dbReference>
<keyword evidence="3" id="KW-1185">Reference proteome</keyword>
<dbReference type="EMBL" id="CP011971">
    <property type="protein sequence ID" value="AMN48331.1"/>
    <property type="molecule type" value="Genomic_DNA"/>
</dbReference>
<evidence type="ECO:0000313" key="3">
    <source>
        <dbReference type="Proteomes" id="UP000070250"/>
    </source>
</evidence>
<dbReference type="AlphaFoldDB" id="A0A127FEJ8"/>
<protein>
    <recommendedName>
        <fullName evidence="4">YqjK-like protein</fullName>
    </recommendedName>
</protein>
<name>A0A127FEJ8_STEDE</name>
<dbReference type="InterPro" id="IPR025612">
    <property type="entry name" value="YqjK"/>
</dbReference>
<dbReference type="KEGG" id="sdf:ACG33_14750"/>
<proteinExistence type="predicted"/>
<gene>
    <name evidence="2" type="ORF">ACG33_14750</name>
</gene>
<keyword evidence="1" id="KW-1133">Transmembrane helix</keyword>
<dbReference type="RefSeq" id="WP_066922320.1">
    <property type="nucleotide sequence ID" value="NZ_CP011971.1"/>
</dbReference>
<dbReference type="Proteomes" id="UP000070250">
    <property type="component" value="Chromosome"/>
</dbReference>
<evidence type="ECO:0008006" key="4">
    <source>
        <dbReference type="Google" id="ProtNLM"/>
    </source>
</evidence>
<evidence type="ECO:0000313" key="2">
    <source>
        <dbReference type="EMBL" id="AMN48331.1"/>
    </source>
</evidence>
<sequence length="98" mass="11149">MSERFDQLMAQHQELLARSDAQRRQMSAMSRQLERQLAGVDRAIDKIRALARSPLLIAGGLAVIALIGPRRLWRLGGRGAMFYTTASRFLRLGRRKEN</sequence>
<keyword evidence="1" id="KW-0472">Membrane</keyword>
<reference evidence="2 3" key="1">
    <citation type="submission" date="2015-06" db="EMBL/GenBank/DDBJ databases">
        <title>A Comprehensive Approach to Explore the Metabolic and Phylogenetic Diversity of Bacterial Steroid Degradation in the Environment: Testosterone as an Example.</title>
        <authorList>
            <person name="Yang F.-C."/>
            <person name="Chen Y.-L."/>
            <person name="Yu C.-P."/>
            <person name="Tang S.-L."/>
            <person name="Wang P.-H."/>
            <person name="Ismail W."/>
            <person name="Wang C.-H."/>
            <person name="Yang C.-Y."/>
            <person name="Chiang Y.-R."/>
        </authorList>
    </citation>
    <scope>NUCLEOTIDE SEQUENCE [LARGE SCALE GENOMIC DNA]</scope>
    <source>
        <strain evidence="2 3">DSM 18526</strain>
    </source>
</reference>